<dbReference type="KEGG" id="clt:CM240_2312"/>
<protein>
    <submittedName>
        <fullName evidence="2">Putative membrane protein</fullName>
    </submittedName>
</protein>
<gene>
    <name evidence="2" type="ORF">CM240_2312</name>
</gene>
<feature type="transmembrane region" description="Helical" evidence="1">
    <location>
        <begin position="33"/>
        <end position="52"/>
    </location>
</feature>
<dbReference type="AlphaFoldDB" id="W6S0T1"/>
<dbReference type="RefSeq" id="WP_156930546.1">
    <property type="nucleotide sequence ID" value="NZ_HG917868.1"/>
</dbReference>
<dbReference type="EMBL" id="HG917868">
    <property type="protein sequence ID" value="CDM69449.1"/>
    <property type="molecule type" value="Genomic_DNA"/>
</dbReference>
<name>W6S0T1_9CLOT</name>
<keyword evidence="1" id="KW-0472">Membrane</keyword>
<keyword evidence="1" id="KW-0812">Transmembrane</keyword>
<reference evidence="2 3" key="1">
    <citation type="submission" date="2013-11" db="EMBL/GenBank/DDBJ databases">
        <title>Complete genome sequence of Clostridum sp. M2/40.</title>
        <authorList>
            <person name="Wibberg D."/>
            <person name="Puehler A."/>
            <person name="Schlueter A."/>
        </authorList>
    </citation>
    <scope>NUCLEOTIDE SEQUENCE [LARGE SCALE GENOMIC DNA]</scope>
    <source>
        <strain evidence="3">M2/40</strain>
    </source>
</reference>
<evidence type="ECO:0000256" key="1">
    <source>
        <dbReference type="SAM" id="Phobius"/>
    </source>
</evidence>
<evidence type="ECO:0000313" key="3">
    <source>
        <dbReference type="Proteomes" id="UP000019426"/>
    </source>
</evidence>
<dbReference type="PATRIC" id="fig|1216932.3.peg.2290"/>
<dbReference type="STRING" id="1216932.CM240_2312"/>
<organism evidence="2 3">
    <name type="scientific">Clostridium bornimense</name>
    <dbReference type="NCBI Taxonomy" id="1216932"/>
    <lineage>
        <taxon>Bacteria</taxon>
        <taxon>Bacillati</taxon>
        <taxon>Bacillota</taxon>
        <taxon>Clostridia</taxon>
        <taxon>Eubacteriales</taxon>
        <taxon>Clostridiaceae</taxon>
        <taxon>Clostridium</taxon>
    </lineage>
</organism>
<dbReference type="Proteomes" id="UP000019426">
    <property type="component" value="Chromosome M2/40_rep1"/>
</dbReference>
<sequence length="53" mass="6008">MLFFADGYFVILTFIGLLTVCMAKENYDKRGKTVSVIVFIVSVILYGIPKFIL</sequence>
<dbReference type="HOGENOM" id="CLU_3060090_0_0_9"/>
<accession>W6S0T1</accession>
<evidence type="ECO:0000313" key="2">
    <source>
        <dbReference type="EMBL" id="CDM69449.1"/>
    </source>
</evidence>
<keyword evidence="1" id="KW-1133">Transmembrane helix</keyword>
<proteinExistence type="predicted"/>
<keyword evidence="3" id="KW-1185">Reference proteome</keyword>